<keyword evidence="1" id="KW-0472">Membrane</keyword>
<accession>A0ABD5XXZ6</accession>
<evidence type="ECO:0000313" key="2">
    <source>
        <dbReference type="EMBL" id="MFC7140007.1"/>
    </source>
</evidence>
<keyword evidence="1" id="KW-0812">Transmembrane</keyword>
<dbReference type="RefSeq" id="WP_274325574.1">
    <property type="nucleotide sequence ID" value="NZ_CP118158.1"/>
</dbReference>
<keyword evidence="1" id="KW-1133">Transmembrane helix</keyword>
<dbReference type="PANTHER" id="PTHR35340">
    <property type="entry name" value="PQQ ENZYME REPEAT PROTEIN-RELATED"/>
    <property type="match status" value="1"/>
</dbReference>
<dbReference type="Gene3D" id="2.120.10.30">
    <property type="entry name" value="TolB, C-terminal domain"/>
    <property type="match status" value="1"/>
</dbReference>
<keyword evidence="3" id="KW-1185">Reference proteome</keyword>
<reference evidence="2 3" key="1">
    <citation type="journal article" date="2019" name="Int. J. Syst. Evol. Microbiol.">
        <title>The Global Catalogue of Microorganisms (GCM) 10K type strain sequencing project: providing services to taxonomists for standard genome sequencing and annotation.</title>
        <authorList>
            <consortium name="The Broad Institute Genomics Platform"/>
            <consortium name="The Broad Institute Genome Sequencing Center for Infectious Disease"/>
            <person name="Wu L."/>
            <person name="Ma J."/>
        </authorList>
    </citation>
    <scope>NUCLEOTIDE SEQUENCE [LARGE SCALE GENOMIC DNA]</scope>
    <source>
        <strain evidence="2 3">XZYJT29</strain>
    </source>
</reference>
<dbReference type="EMBL" id="JBHTAS010000001">
    <property type="protein sequence ID" value="MFC7140007.1"/>
    <property type="molecule type" value="Genomic_DNA"/>
</dbReference>
<gene>
    <name evidence="2" type="ORF">ACFQMA_09190</name>
</gene>
<organism evidence="2 3">
    <name type="scientific">Halosimplex aquaticum</name>
    <dbReference type="NCBI Taxonomy" id="3026162"/>
    <lineage>
        <taxon>Archaea</taxon>
        <taxon>Methanobacteriati</taxon>
        <taxon>Methanobacteriota</taxon>
        <taxon>Stenosarchaea group</taxon>
        <taxon>Halobacteria</taxon>
        <taxon>Halobacteriales</taxon>
        <taxon>Haloarculaceae</taxon>
        <taxon>Halosimplex</taxon>
    </lineage>
</organism>
<feature type="transmembrane region" description="Helical" evidence="1">
    <location>
        <begin position="431"/>
        <end position="450"/>
    </location>
</feature>
<comment type="caution">
    <text evidence="2">The sequence shown here is derived from an EMBL/GenBank/DDBJ whole genome shotgun (WGS) entry which is preliminary data.</text>
</comment>
<dbReference type="InterPro" id="IPR053143">
    <property type="entry name" value="Arylsulfate_ST"/>
</dbReference>
<dbReference type="GeneID" id="78820279"/>
<protein>
    <submittedName>
        <fullName evidence="2">Aryl-sulfate sulfotransferase</fullName>
    </submittedName>
</protein>
<dbReference type="SUPFAM" id="SSF101898">
    <property type="entry name" value="NHL repeat"/>
    <property type="match status" value="1"/>
</dbReference>
<dbReference type="AlphaFoldDB" id="A0ABD5XXZ6"/>
<name>A0ABD5XXZ6_9EURY</name>
<sequence length="452" mass="49229">MRPLVGLIVGVLLFSSVAAVGAVSGTGTYDGETGSSAIDPQGNLNPCIGTMGEQPDQPTMFTIQGARGSDKTVAMLASVQPDGEVTGIYNGTAKDRWWVYDIDPLGNGNLLLSSTEPGISIVEELDPETGESISARRFEDIHDSHDADLINGDELLMNDMSKEGEDRVVVYNLTQDEIVWEYRFANHPELFPSDGGGNYSEDWTHNNDVEQIDDGVFMVSVRNFDQVIAINRSTKELEWTLGEDNEYDILNEQHNPDYIESENGTATLLVADSLNDRVVEYARTDGGWEQTWVARGGGLDEPRDADRLPNGNTLIADRRGDRIVEITPESEVVWEFYAPWQPYDVERMGTGDESTGPTMRDVGTTGTYEVNGSADFATTDVEACYDYLTSVTSQRLVAGQAATTDTNQQTAGNTTEIAALGATDDDGGHSVVFILAAVVGLVVILGFVWVRR</sequence>
<dbReference type="InterPro" id="IPR010262">
    <property type="entry name" value="Arylsulfotransferase_bact"/>
</dbReference>
<dbReference type="InterPro" id="IPR011042">
    <property type="entry name" value="6-blade_b-propeller_TolB-like"/>
</dbReference>
<dbReference type="PANTHER" id="PTHR35340:SF5">
    <property type="entry name" value="ASST-DOMAIN-CONTAINING PROTEIN"/>
    <property type="match status" value="1"/>
</dbReference>
<proteinExistence type="predicted"/>
<evidence type="ECO:0000256" key="1">
    <source>
        <dbReference type="SAM" id="Phobius"/>
    </source>
</evidence>
<evidence type="ECO:0000313" key="3">
    <source>
        <dbReference type="Proteomes" id="UP001596432"/>
    </source>
</evidence>
<dbReference type="Pfam" id="PF05935">
    <property type="entry name" value="Arylsulfotrans"/>
    <property type="match status" value="1"/>
</dbReference>
<dbReference type="Proteomes" id="UP001596432">
    <property type="component" value="Unassembled WGS sequence"/>
</dbReference>